<protein>
    <recommendedName>
        <fullName evidence="3">Phage head-tail adapter protein</fullName>
    </recommendedName>
</protein>
<dbReference type="Proteomes" id="UP001154272">
    <property type="component" value="Unassembled WGS sequence"/>
</dbReference>
<reference evidence="1" key="1">
    <citation type="submission" date="2022-10" db="EMBL/GenBank/DDBJ databases">
        <authorList>
            <person name="Botero Cardona J."/>
        </authorList>
    </citation>
    <scope>NUCLEOTIDE SEQUENCE</scope>
    <source>
        <strain evidence="1">R-83534</strain>
    </source>
</reference>
<gene>
    <name evidence="1" type="ORF">R83534S58_LOCUS1780</name>
</gene>
<comment type="caution">
    <text evidence="1">The sequence shown here is derived from an EMBL/GenBank/DDBJ whole genome shotgun (WGS) entry which is preliminary data.</text>
</comment>
<accession>A0ABN8WFJ7</accession>
<name>A0ABN8WFJ7_9PROT</name>
<dbReference type="InterPro" id="IPR036626">
    <property type="entry name" value="GpW_sf"/>
</dbReference>
<proteinExistence type="predicted"/>
<evidence type="ECO:0000313" key="2">
    <source>
        <dbReference type="Proteomes" id="UP001154272"/>
    </source>
</evidence>
<dbReference type="Gene3D" id="3.30.1580.10">
    <property type="entry name" value="Head-to-tail joining protein W"/>
    <property type="match status" value="1"/>
</dbReference>
<sequence length="88" mass="10349">MLTYYMPPKTMWSNLSKETLRIYLDQAQQAYNDLLIGNKPISVSYSQETGAKSVTYTKANLQQLQGYILELQRTLGINRRRAMRIRFR</sequence>
<evidence type="ECO:0008006" key="3">
    <source>
        <dbReference type="Google" id="ProtNLM"/>
    </source>
</evidence>
<keyword evidence="2" id="KW-1185">Reference proteome</keyword>
<dbReference type="InterPro" id="IPR004174">
    <property type="entry name" value="GpW"/>
</dbReference>
<dbReference type="Pfam" id="PF02831">
    <property type="entry name" value="gpW"/>
    <property type="match status" value="1"/>
</dbReference>
<dbReference type="RefSeq" id="WP_282024346.1">
    <property type="nucleotide sequence ID" value="NZ_CAMXCH010000003.1"/>
</dbReference>
<dbReference type="EMBL" id="CAMXCH010000003">
    <property type="protein sequence ID" value="CAI3952172.1"/>
    <property type="molecule type" value="Genomic_DNA"/>
</dbReference>
<organism evidence="1 2">
    <name type="scientific">Commensalibacter papalotli</name>
    <name type="common">ex Botero et al. 2024</name>
    <dbReference type="NCBI Taxonomy" id="2972766"/>
    <lineage>
        <taxon>Bacteria</taxon>
        <taxon>Pseudomonadati</taxon>
        <taxon>Pseudomonadota</taxon>
        <taxon>Alphaproteobacteria</taxon>
        <taxon>Acetobacterales</taxon>
        <taxon>Acetobacteraceae</taxon>
    </lineage>
</organism>
<evidence type="ECO:0000313" key="1">
    <source>
        <dbReference type="EMBL" id="CAI3952172.1"/>
    </source>
</evidence>
<dbReference type="SUPFAM" id="SSF64210">
    <property type="entry name" value="Head-to-tail joining protein W, gpW"/>
    <property type="match status" value="1"/>
</dbReference>